<dbReference type="Pfam" id="PF00376">
    <property type="entry name" value="MerR"/>
    <property type="match status" value="1"/>
</dbReference>
<protein>
    <recommendedName>
        <fullName evidence="7">Cytosine-specific methyltransferase</fullName>
        <ecNumber evidence="7">2.1.1.37</ecNumber>
    </recommendedName>
</protein>
<dbReference type="PROSITE" id="PS50937">
    <property type="entry name" value="HTH_MERR_2"/>
    <property type="match status" value="1"/>
</dbReference>
<evidence type="ECO:0000256" key="5">
    <source>
        <dbReference type="PROSITE-ProRule" id="PRU01016"/>
    </source>
</evidence>
<dbReference type="GO" id="GO:0009307">
    <property type="term" value="P:DNA restriction-modification system"/>
    <property type="evidence" value="ECO:0007669"/>
    <property type="project" value="UniProtKB-KW"/>
</dbReference>
<dbReference type="GO" id="GO:0003886">
    <property type="term" value="F:DNA (cytosine-5-)-methyltransferase activity"/>
    <property type="evidence" value="ECO:0007669"/>
    <property type="project" value="UniProtKB-EC"/>
</dbReference>
<dbReference type="InterPro" id="IPR018117">
    <property type="entry name" value="C5_DNA_meth_AS"/>
</dbReference>
<dbReference type="SUPFAM" id="SSF53335">
    <property type="entry name" value="S-adenosyl-L-methionine-dependent methyltransferases"/>
    <property type="match status" value="1"/>
</dbReference>
<evidence type="ECO:0000256" key="7">
    <source>
        <dbReference type="RuleBase" id="RU000417"/>
    </source>
</evidence>
<dbReference type="GO" id="GO:0003677">
    <property type="term" value="F:DNA binding"/>
    <property type="evidence" value="ECO:0007669"/>
    <property type="project" value="InterPro"/>
</dbReference>
<comment type="similarity">
    <text evidence="5 6">Belongs to the class I-like SAM-binding methyltransferase superfamily. C5-methyltransferase family.</text>
</comment>
<evidence type="ECO:0000313" key="9">
    <source>
        <dbReference type="EMBL" id="KWZ80183.1"/>
    </source>
</evidence>
<dbReference type="InterPro" id="IPR000551">
    <property type="entry name" value="MerR-type_HTH_dom"/>
</dbReference>
<keyword evidence="1 5" id="KW-0489">Methyltransferase</keyword>
<evidence type="ECO:0000256" key="6">
    <source>
        <dbReference type="RuleBase" id="RU000416"/>
    </source>
</evidence>
<dbReference type="NCBIfam" id="TIGR00675">
    <property type="entry name" value="dcm"/>
    <property type="match status" value="1"/>
</dbReference>
<keyword evidence="4" id="KW-0680">Restriction system</keyword>
<keyword evidence="3 5" id="KW-0949">S-adenosyl-L-methionine</keyword>
<comment type="caution">
    <text evidence="9">The sequence shown here is derived from an EMBL/GenBank/DDBJ whole genome shotgun (WGS) entry which is preliminary data.</text>
</comment>
<dbReference type="PATRIC" id="fig|1681.50.peg.808"/>
<dbReference type="InterPro" id="IPR031303">
    <property type="entry name" value="C5_meth_CS"/>
</dbReference>
<organism evidence="9 10">
    <name type="scientific">Bifidobacterium bifidum</name>
    <dbReference type="NCBI Taxonomy" id="1681"/>
    <lineage>
        <taxon>Bacteria</taxon>
        <taxon>Bacillati</taxon>
        <taxon>Actinomycetota</taxon>
        <taxon>Actinomycetes</taxon>
        <taxon>Bifidobacteriales</taxon>
        <taxon>Bifidobacteriaceae</taxon>
        <taxon>Bifidobacterium</taxon>
    </lineage>
</organism>
<dbReference type="PROSITE" id="PS00552">
    <property type="entry name" value="HTH_MERR_1"/>
    <property type="match status" value="1"/>
</dbReference>
<keyword evidence="2 5" id="KW-0808">Transferase</keyword>
<dbReference type="GO" id="GO:0006355">
    <property type="term" value="P:regulation of DNA-templated transcription"/>
    <property type="evidence" value="ECO:0007669"/>
    <property type="project" value="InterPro"/>
</dbReference>
<name>A0A133KKQ9_BIFBI</name>
<dbReference type="Gene3D" id="1.10.1660.10">
    <property type="match status" value="1"/>
</dbReference>
<evidence type="ECO:0000256" key="2">
    <source>
        <dbReference type="ARBA" id="ARBA00022679"/>
    </source>
</evidence>
<dbReference type="InterPro" id="IPR050390">
    <property type="entry name" value="C5-Methyltransferase"/>
</dbReference>
<dbReference type="PANTHER" id="PTHR10629">
    <property type="entry name" value="CYTOSINE-SPECIFIC METHYLTRANSFERASE"/>
    <property type="match status" value="1"/>
</dbReference>
<dbReference type="GO" id="GO:0032259">
    <property type="term" value="P:methylation"/>
    <property type="evidence" value="ECO:0007669"/>
    <property type="project" value="UniProtKB-KW"/>
</dbReference>
<reference evidence="9 10" key="1">
    <citation type="submission" date="2016-01" db="EMBL/GenBank/DDBJ databases">
        <authorList>
            <person name="Oliw E.H."/>
        </authorList>
    </citation>
    <scope>NUCLEOTIDE SEQUENCE [LARGE SCALE GENOMIC DNA]</scope>
    <source>
        <strain evidence="9 10">MJR8628B</strain>
    </source>
</reference>
<gene>
    <name evidence="9" type="ORF">HMPREF3196_01894</name>
</gene>
<dbReference type="GO" id="GO:0044027">
    <property type="term" value="P:negative regulation of gene expression via chromosomal CpG island methylation"/>
    <property type="evidence" value="ECO:0007669"/>
    <property type="project" value="TreeGrafter"/>
</dbReference>
<dbReference type="AlphaFoldDB" id="A0A133KKQ9"/>
<dbReference type="Proteomes" id="UP000070092">
    <property type="component" value="Unassembled WGS sequence"/>
</dbReference>
<evidence type="ECO:0000256" key="4">
    <source>
        <dbReference type="ARBA" id="ARBA00022747"/>
    </source>
</evidence>
<feature type="active site" evidence="5">
    <location>
        <position position="152"/>
    </location>
</feature>
<evidence type="ECO:0000259" key="8">
    <source>
        <dbReference type="PROSITE" id="PS50937"/>
    </source>
</evidence>
<dbReference type="EMBL" id="LRPO01000051">
    <property type="protein sequence ID" value="KWZ80183.1"/>
    <property type="molecule type" value="Genomic_DNA"/>
</dbReference>
<dbReference type="PANTHER" id="PTHR10629:SF52">
    <property type="entry name" value="DNA (CYTOSINE-5)-METHYLTRANSFERASE 1"/>
    <property type="match status" value="1"/>
</dbReference>
<accession>A0A133KKQ9</accession>
<dbReference type="REBASE" id="169766">
    <property type="entry name" value="M.Bbi8628BORF1894P"/>
</dbReference>
<evidence type="ECO:0000256" key="3">
    <source>
        <dbReference type="ARBA" id="ARBA00022691"/>
    </source>
</evidence>
<dbReference type="PROSITE" id="PS00094">
    <property type="entry name" value="C5_MTASE_1"/>
    <property type="match status" value="1"/>
</dbReference>
<dbReference type="PROSITE" id="PS51679">
    <property type="entry name" value="SAM_MT_C5"/>
    <property type="match status" value="1"/>
</dbReference>
<dbReference type="CDD" id="cd00315">
    <property type="entry name" value="Cyt_C5_DNA_methylase"/>
    <property type="match status" value="1"/>
</dbReference>
<dbReference type="SUPFAM" id="SSF46955">
    <property type="entry name" value="Putative DNA-binding domain"/>
    <property type="match status" value="1"/>
</dbReference>
<proteinExistence type="inferred from homology"/>
<dbReference type="PRINTS" id="PR00105">
    <property type="entry name" value="C5METTRFRASE"/>
</dbReference>
<dbReference type="Gene3D" id="3.90.120.10">
    <property type="entry name" value="DNA Methylase, subunit A, domain 2"/>
    <property type="match status" value="1"/>
</dbReference>
<dbReference type="CDD" id="cd04761">
    <property type="entry name" value="HTH_MerR-SF"/>
    <property type="match status" value="1"/>
</dbReference>
<feature type="domain" description="HTH merR-type" evidence="8">
    <location>
        <begin position="9"/>
        <end position="57"/>
    </location>
</feature>
<evidence type="ECO:0000313" key="10">
    <source>
        <dbReference type="Proteomes" id="UP000070092"/>
    </source>
</evidence>
<dbReference type="Pfam" id="PF00145">
    <property type="entry name" value="DNA_methylase"/>
    <property type="match status" value="1"/>
</dbReference>
<dbReference type="InterPro" id="IPR029063">
    <property type="entry name" value="SAM-dependent_MTases_sf"/>
</dbReference>
<dbReference type="InterPro" id="IPR001525">
    <property type="entry name" value="C5_MeTfrase"/>
</dbReference>
<dbReference type="EC" id="2.1.1.37" evidence="7"/>
<dbReference type="RefSeq" id="WP_196488180.1">
    <property type="nucleotide sequence ID" value="NZ_BCXK01000004.1"/>
</dbReference>
<dbReference type="PROSITE" id="PS00095">
    <property type="entry name" value="C5_MTASE_2"/>
    <property type="match status" value="1"/>
</dbReference>
<dbReference type="InterPro" id="IPR009061">
    <property type="entry name" value="DNA-bd_dom_put_sf"/>
</dbReference>
<evidence type="ECO:0000256" key="1">
    <source>
        <dbReference type="ARBA" id="ARBA00022603"/>
    </source>
</evidence>
<sequence>MKMNNQKKLLTAGDASSALGVSVDTIRRWDKLGLLRSVRDSCNVRLFDPSEIEHAKRQHESPKELGAPSFHVLKSDPTEMTTVELFAGAGGTALGLENAGFENLMLSEIDHAACGTLRHNRPQWNVVEGDVAQIDFSGFKGKVNLLQGGVPCQAFSYAGKSKGFGDTRGTLFFQFARAIGECKPDVIMMENVRGLLTHDGGKTIRTMLSCLMEKGYRVAIKILRAQFLDVAQKRERLVILGVRDDLDMPILFPKQSGELMTLWDAIGDCPKSDGAAYPQRKREILELVPPGGYWRDLPDNLQREYLKGSYHLPGGKTGMARRLAWNEPSLTLTCAPAQKQTERCHPAETRPLTVREYARIQSFPDEWEFSGSMAARYKQIGNAVPVNMSYHIGKGILAMLKGERPDDFVEVPALTEEQVEDAAYLKMIALEYT</sequence>
<dbReference type="Gene3D" id="3.40.50.150">
    <property type="entry name" value="Vaccinia Virus protein VP39"/>
    <property type="match status" value="1"/>
</dbReference>
<comment type="catalytic activity">
    <reaction evidence="7">
        <text>a 2'-deoxycytidine in DNA + S-adenosyl-L-methionine = a 5-methyl-2'-deoxycytidine in DNA + S-adenosyl-L-homocysteine + H(+)</text>
        <dbReference type="Rhea" id="RHEA:13681"/>
        <dbReference type="Rhea" id="RHEA-COMP:11369"/>
        <dbReference type="Rhea" id="RHEA-COMP:11370"/>
        <dbReference type="ChEBI" id="CHEBI:15378"/>
        <dbReference type="ChEBI" id="CHEBI:57856"/>
        <dbReference type="ChEBI" id="CHEBI:59789"/>
        <dbReference type="ChEBI" id="CHEBI:85452"/>
        <dbReference type="ChEBI" id="CHEBI:85454"/>
        <dbReference type="EC" id="2.1.1.37"/>
    </reaction>
</comment>